<dbReference type="EMBL" id="AXCN02000403">
    <property type="status" value="NOT_ANNOTATED_CDS"/>
    <property type="molecule type" value="Genomic_DNA"/>
</dbReference>
<proteinExistence type="predicted"/>
<accession>A0A182QHA1</accession>
<dbReference type="VEuPathDB" id="VectorBase:AFAF010153"/>
<name>A0A182QHA1_9DIPT</name>
<evidence type="ECO:0008006" key="4">
    <source>
        <dbReference type="Google" id="ProtNLM"/>
    </source>
</evidence>
<keyword evidence="3" id="KW-1185">Reference proteome</keyword>
<protein>
    <recommendedName>
        <fullName evidence="4">Transmembrane protein</fullName>
    </recommendedName>
</protein>
<organism evidence="2 3">
    <name type="scientific">Anopheles farauti</name>
    <dbReference type="NCBI Taxonomy" id="69004"/>
    <lineage>
        <taxon>Eukaryota</taxon>
        <taxon>Metazoa</taxon>
        <taxon>Ecdysozoa</taxon>
        <taxon>Arthropoda</taxon>
        <taxon>Hexapoda</taxon>
        <taxon>Insecta</taxon>
        <taxon>Pterygota</taxon>
        <taxon>Neoptera</taxon>
        <taxon>Endopterygota</taxon>
        <taxon>Diptera</taxon>
        <taxon>Nematocera</taxon>
        <taxon>Culicoidea</taxon>
        <taxon>Culicidae</taxon>
        <taxon>Anophelinae</taxon>
        <taxon>Anopheles</taxon>
    </lineage>
</organism>
<reference evidence="2" key="2">
    <citation type="submission" date="2020-05" db="UniProtKB">
        <authorList>
            <consortium name="EnsemblMetazoa"/>
        </authorList>
    </citation>
    <scope>IDENTIFICATION</scope>
    <source>
        <strain evidence="2">FAR1</strain>
    </source>
</reference>
<dbReference type="AlphaFoldDB" id="A0A182QHA1"/>
<feature type="transmembrane region" description="Helical" evidence="1">
    <location>
        <begin position="47"/>
        <end position="70"/>
    </location>
</feature>
<keyword evidence="1" id="KW-0812">Transmembrane</keyword>
<evidence type="ECO:0000313" key="2">
    <source>
        <dbReference type="EnsemblMetazoa" id="AFAF010153-PA"/>
    </source>
</evidence>
<keyword evidence="1" id="KW-1133">Transmembrane helix</keyword>
<sequence length="347" mass="37839">MPKQQDDFFFRLLLFSRSESDDASLSVSESDSESDESLSSSRSRRSFGVHLIVPAAGTVLVVIIIVFAFLTLSGTTITTASLLLTNAASAAIAITVLFRRGCTHERVPLPIRTFHLFGLLLLRQLLLQGFRLSEIFLRLAVLVEARTLDEILRYSERFAQFSVLLLLGLCNVMRFPYAACLTENEKTKHSSTEQSNDITEGPGVTVANGSSHDCRRCNFRSRHGATSEDEPQDDEDLVEDASLLIMLLEDAATGPPGVGLRGLRPKNTFFTVRFLSCICTADFIFLSTLPPNVRSDTDEDPDGDCRDCRTAAADVCAFASCSGLVEESGGSIASKMFSDVAKSSALL</sequence>
<feature type="transmembrane region" description="Helical" evidence="1">
    <location>
        <begin position="76"/>
        <end position="97"/>
    </location>
</feature>
<reference evidence="3" key="1">
    <citation type="submission" date="2014-01" db="EMBL/GenBank/DDBJ databases">
        <title>The Genome Sequence of Anopheles farauti FAR1 (V2).</title>
        <authorList>
            <consortium name="The Broad Institute Genomics Platform"/>
            <person name="Neafsey D.E."/>
            <person name="Besansky N."/>
            <person name="Howell P."/>
            <person name="Walton C."/>
            <person name="Young S.K."/>
            <person name="Zeng Q."/>
            <person name="Gargeya S."/>
            <person name="Fitzgerald M."/>
            <person name="Haas B."/>
            <person name="Abouelleil A."/>
            <person name="Allen A.W."/>
            <person name="Alvarado L."/>
            <person name="Arachchi H.M."/>
            <person name="Berlin A.M."/>
            <person name="Chapman S.B."/>
            <person name="Gainer-Dewar J."/>
            <person name="Goldberg J."/>
            <person name="Griggs A."/>
            <person name="Gujja S."/>
            <person name="Hansen M."/>
            <person name="Howarth C."/>
            <person name="Imamovic A."/>
            <person name="Ireland A."/>
            <person name="Larimer J."/>
            <person name="McCowan C."/>
            <person name="Murphy C."/>
            <person name="Pearson M."/>
            <person name="Poon T.W."/>
            <person name="Priest M."/>
            <person name="Roberts A."/>
            <person name="Saif S."/>
            <person name="Shea T."/>
            <person name="Sisk P."/>
            <person name="Sykes S."/>
            <person name="Wortman J."/>
            <person name="Nusbaum C."/>
            <person name="Birren B."/>
        </authorList>
    </citation>
    <scope>NUCLEOTIDE SEQUENCE [LARGE SCALE GENOMIC DNA]</scope>
    <source>
        <strain evidence="3">FAR1</strain>
    </source>
</reference>
<dbReference type="Proteomes" id="UP000075886">
    <property type="component" value="Unassembled WGS sequence"/>
</dbReference>
<dbReference type="EnsemblMetazoa" id="AFAF010153-RA">
    <property type="protein sequence ID" value="AFAF010153-PA"/>
    <property type="gene ID" value="AFAF010153"/>
</dbReference>
<evidence type="ECO:0000256" key="1">
    <source>
        <dbReference type="SAM" id="Phobius"/>
    </source>
</evidence>
<evidence type="ECO:0000313" key="3">
    <source>
        <dbReference type="Proteomes" id="UP000075886"/>
    </source>
</evidence>
<keyword evidence="1" id="KW-0472">Membrane</keyword>